<dbReference type="CDD" id="cd02853">
    <property type="entry name" value="E_set_MTHase_like_N"/>
    <property type="match status" value="1"/>
</dbReference>
<gene>
    <name evidence="19" type="primary">treZ</name>
    <name evidence="19" type="ORF">EAS64_30880</name>
</gene>
<evidence type="ECO:0000259" key="18">
    <source>
        <dbReference type="SMART" id="SM00642"/>
    </source>
</evidence>
<dbReference type="CDD" id="cd11325">
    <property type="entry name" value="AmyAc_GTHase"/>
    <property type="match status" value="1"/>
</dbReference>
<dbReference type="NCBIfam" id="TIGR02402">
    <property type="entry name" value="trehalose_TreZ"/>
    <property type="match status" value="1"/>
</dbReference>
<dbReference type="InterPro" id="IPR012768">
    <property type="entry name" value="Trehalose_TreZ"/>
</dbReference>
<dbReference type="SMART" id="SM00642">
    <property type="entry name" value="Aamy"/>
    <property type="match status" value="1"/>
</dbReference>
<comment type="catalytic activity">
    <reaction evidence="12 14">
        <text>hydrolysis of (1-&gt;4)-alpha-D-glucosidic linkage in 4-alpha-D-[(1-&gt;4)-alpha-D-glucanosyl]n trehalose to yield trehalose and (1-&gt;4)-alpha-D-glucan.</text>
        <dbReference type="EC" id="3.2.1.141"/>
    </reaction>
</comment>
<dbReference type="Proteomes" id="UP000460272">
    <property type="component" value="Unassembled WGS sequence"/>
</dbReference>
<dbReference type="EMBL" id="RPFW01000006">
    <property type="protein sequence ID" value="TVZ01849.1"/>
    <property type="molecule type" value="Genomic_DNA"/>
</dbReference>
<sequence length="587" mass="64198">MTFSVWAPKAERVEVEVAGRPLGMASLPGRPGWWIVDADAPAGTDYAFRVDGGEPLPDPRSLRQPYGPAGASRTYDHAAFSWTDSQWRGVPAGGAVIYELHVGTFTDEGTLDAAIGGLDHLIALGITVVELMPLAAFPGEHGWGYDGIGLWAVHEPYGGPDALKRFVDACHARGLAVYLDVVYNHAGPGNRLASFGPYFTQVYATPWGPAVNLDQPGSDEVRSFIVGNALMWLRDYHLDGLRLDAVHAFQDQRAVHLLEELAVAVDALSAATGRSLVLVAESDMNNPRLITAREAGGYGLGAQWDDDFHHAVHALVTGERQGYYGDFGTIASLAKVMTGAYFHDGMWSSFRRRSHGRPVDTHRTPAYRFVVFAQDHDQVGNRATGDRLPATIARHPNRDGLLRVTAGLVLTAPFTPMLFMGEEWGADTPWQFFTDHTDPYFADAVSKGRRSEFAAHGWASSDVPDPQDRQTFLRSRLDWAQPGREPYRGLLDWHRSLIVLRRARPELTDPRLDRVRAEFDEDARWLVLHRGALRIVASLAGDPVAVPVGLGEAGREDILVLGSDPGISVKPGVITMPPASFAVVEAR</sequence>
<dbReference type="SUPFAM" id="SSF51445">
    <property type="entry name" value="(Trans)glycosidases"/>
    <property type="match status" value="1"/>
</dbReference>
<dbReference type="UniPathway" id="UPA00299"/>
<dbReference type="GO" id="GO:0005992">
    <property type="term" value="P:trehalose biosynthetic process"/>
    <property type="evidence" value="ECO:0007669"/>
    <property type="project" value="UniProtKB-UniRule"/>
</dbReference>
<reference evidence="19 20" key="1">
    <citation type="submission" date="2018-11" db="EMBL/GenBank/DDBJ databases">
        <title>Trebonia kvetii gen.nov., sp.nov., a novel acidophilic actinobacterium, and proposal of the new actinobacterial family Treboniaceae fam. nov.</title>
        <authorList>
            <person name="Rapoport D."/>
            <person name="Sagova-Mareckova M."/>
            <person name="Sedlacek I."/>
            <person name="Provaznik J."/>
            <person name="Kralova S."/>
            <person name="Pavlinic D."/>
            <person name="Benes V."/>
            <person name="Kopecky J."/>
        </authorList>
    </citation>
    <scope>NUCLEOTIDE SEQUENCE [LARGE SCALE GENOMIC DNA]</scope>
    <source>
        <strain evidence="19 20">15Tr583</strain>
    </source>
</reference>
<evidence type="ECO:0000313" key="20">
    <source>
        <dbReference type="Proteomes" id="UP000460272"/>
    </source>
</evidence>
<dbReference type="RefSeq" id="WP_145858748.1">
    <property type="nucleotide sequence ID" value="NZ_RPFW01000006.1"/>
</dbReference>
<comment type="similarity">
    <text evidence="3 14">Belongs to the glycosyl hydrolase 13 family.</text>
</comment>
<evidence type="ECO:0000256" key="5">
    <source>
        <dbReference type="ARBA" id="ARBA00015938"/>
    </source>
</evidence>
<comment type="caution">
    <text evidence="19">The sequence shown here is derived from an EMBL/GenBank/DDBJ whole genome shotgun (WGS) entry which is preliminary data.</text>
</comment>
<evidence type="ECO:0000256" key="12">
    <source>
        <dbReference type="ARBA" id="ARBA00034013"/>
    </source>
</evidence>
<dbReference type="GO" id="GO:0005737">
    <property type="term" value="C:cytoplasm"/>
    <property type="evidence" value="ECO:0007669"/>
    <property type="project" value="UniProtKB-SubCell"/>
</dbReference>
<feature type="active site" description="Proton donor" evidence="15">
    <location>
        <position position="281"/>
    </location>
</feature>
<proteinExistence type="inferred from homology"/>
<name>A0A6P2BRY3_9ACTN</name>
<evidence type="ECO:0000256" key="6">
    <source>
        <dbReference type="ARBA" id="ARBA00022490"/>
    </source>
</evidence>
<feature type="domain" description="Glycosyl hydrolase family 13 catalytic" evidence="18">
    <location>
        <begin position="99"/>
        <end position="449"/>
    </location>
</feature>
<dbReference type="EC" id="3.2.1.141" evidence="4 13"/>
<organism evidence="19 20">
    <name type="scientific">Trebonia kvetii</name>
    <dbReference type="NCBI Taxonomy" id="2480626"/>
    <lineage>
        <taxon>Bacteria</taxon>
        <taxon>Bacillati</taxon>
        <taxon>Actinomycetota</taxon>
        <taxon>Actinomycetes</taxon>
        <taxon>Streptosporangiales</taxon>
        <taxon>Treboniaceae</taxon>
        <taxon>Trebonia</taxon>
    </lineage>
</organism>
<dbReference type="PIRSF" id="PIRSF006337">
    <property type="entry name" value="Trehalose_TreZ"/>
    <property type="match status" value="1"/>
</dbReference>
<feature type="binding site" evidence="16">
    <location>
        <begin position="306"/>
        <end position="310"/>
    </location>
    <ligand>
        <name>substrate</name>
    </ligand>
</feature>
<evidence type="ECO:0000256" key="4">
    <source>
        <dbReference type="ARBA" id="ARBA00012268"/>
    </source>
</evidence>
<dbReference type="Pfam" id="PF00128">
    <property type="entry name" value="Alpha-amylase"/>
    <property type="match status" value="1"/>
</dbReference>
<evidence type="ECO:0000256" key="13">
    <source>
        <dbReference type="NCBIfam" id="TIGR02402"/>
    </source>
</evidence>
<dbReference type="Gene3D" id="1.10.10.760">
    <property type="entry name" value="E-set domains of sugar-utilizing enzymes"/>
    <property type="match status" value="1"/>
</dbReference>
<evidence type="ECO:0000313" key="19">
    <source>
        <dbReference type="EMBL" id="TVZ01849.1"/>
    </source>
</evidence>
<comment type="pathway">
    <text evidence="2 14">Glycan biosynthesis; trehalose biosynthesis.</text>
</comment>
<dbReference type="GO" id="GO:0033942">
    <property type="term" value="F:4-alpha-D-(1-&gt;4)-alpha-D-glucanotrehalose trehalohydrolase activity"/>
    <property type="evidence" value="ECO:0007669"/>
    <property type="project" value="UniProtKB-EC"/>
</dbReference>
<feature type="binding site" evidence="16">
    <location>
        <begin position="376"/>
        <end position="381"/>
    </location>
    <ligand>
        <name>substrate</name>
    </ligand>
</feature>
<dbReference type="PANTHER" id="PTHR43651:SF11">
    <property type="entry name" value="MALTO-OLIGOSYLTREHALOSE TREHALOHYDROLASE"/>
    <property type="match status" value="1"/>
</dbReference>
<keyword evidence="20" id="KW-1185">Reference proteome</keyword>
<dbReference type="Pfam" id="PF11941">
    <property type="entry name" value="DUF3459"/>
    <property type="match status" value="1"/>
</dbReference>
<keyword evidence="9 14" id="KW-0326">Glycosidase</keyword>
<dbReference type="InterPro" id="IPR022567">
    <property type="entry name" value="DUF3459"/>
</dbReference>
<accession>A0A6P2BRY3</accession>
<keyword evidence="8" id="KW-0119">Carbohydrate metabolism</keyword>
<dbReference type="SUPFAM" id="SSF81296">
    <property type="entry name" value="E set domains"/>
    <property type="match status" value="1"/>
</dbReference>
<evidence type="ECO:0000256" key="9">
    <source>
        <dbReference type="ARBA" id="ARBA00023295"/>
    </source>
</evidence>
<feature type="active site" description="Nucleophile" evidence="15">
    <location>
        <position position="244"/>
    </location>
</feature>
<feature type="binding site" evidence="16">
    <location>
        <begin position="242"/>
        <end position="247"/>
    </location>
    <ligand>
        <name>substrate</name>
    </ligand>
</feature>
<evidence type="ECO:0000256" key="11">
    <source>
        <dbReference type="ARBA" id="ARBA00033284"/>
    </source>
</evidence>
<keyword evidence="7 14" id="KW-0378">Hydrolase</keyword>
<dbReference type="InterPro" id="IPR044901">
    <property type="entry name" value="Trehalose_TreZ_E-set_sf"/>
</dbReference>
<evidence type="ECO:0000256" key="15">
    <source>
        <dbReference type="PIRSR" id="PIRSR006337-1"/>
    </source>
</evidence>
<dbReference type="InterPro" id="IPR006047">
    <property type="entry name" value="GH13_cat_dom"/>
</dbReference>
<evidence type="ECO:0000256" key="16">
    <source>
        <dbReference type="PIRSR" id="PIRSR006337-2"/>
    </source>
</evidence>
<evidence type="ECO:0000256" key="8">
    <source>
        <dbReference type="ARBA" id="ARBA00023277"/>
    </source>
</evidence>
<dbReference type="Gene3D" id="2.60.40.10">
    <property type="entry name" value="Immunoglobulins"/>
    <property type="match status" value="1"/>
</dbReference>
<evidence type="ECO:0000256" key="2">
    <source>
        <dbReference type="ARBA" id="ARBA00005199"/>
    </source>
</evidence>
<evidence type="ECO:0000256" key="17">
    <source>
        <dbReference type="PIRSR" id="PIRSR006337-3"/>
    </source>
</evidence>
<evidence type="ECO:0000256" key="1">
    <source>
        <dbReference type="ARBA" id="ARBA00004496"/>
    </source>
</evidence>
<protein>
    <recommendedName>
        <fullName evidence="5 13">Malto-oligosyltrehalose trehalohydrolase</fullName>
        <shortName evidence="14">MTHase</shortName>
        <ecNumber evidence="4 13">3.2.1.141</ecNumber>
    </recommendedName>
    <alternativeName>
        <fullName evidence="11 14">4-alpha-D-((1-&gt;4)-alpha-D-glucano)trehalose trehalohydrolase</fullName>
    </alternativeName>
    <alternativeName>
        <fullName evidence="10 14">Maltooligosyl trehalose trehalohydrolase</fullName>
    </alternativeName>
</protein>
<dbReference type="InterPro" id="IPR017853">
    <property type="entry name" value="GH"/>
</dbReference>
<evidence type="ECO:0000256" key="7">
    <source>
        <dbReference type="ARBA" id="ARBA00022801"/>
    </source>
</evidence>
<evidence type="ECO:0000256" key="3">
    <source>
        <dbReference type="ARBA" id="ARBA00008061"/>
    </source>
</evidence>
<dbReference type="Gene3D" id="3.20.20.80">
    <property type="entry name" value="Glycosidases"/>
    <property type="match status" value="1"/>
</dbReference>
<dbReference type="InterPro" id="IPR013783">
    <property type="entry name" value="Ig-like_fold"/>
</dbReference>
<dbReference type="AlphaFoldDB" id="A0A6P2BRY3"/>
<comment type="subcellular location">
    <subcellularLocation>
        <location evidence="1 15">Cytoplasm</location>
    </subcellularLocation>
</comment>
<feature type="site" description="Transition state stabilizer" evidence="17">
    <location>
        <position position="377"/>
    </location>
</feature>
<keyword evidence="6" id="KW-0963">Cytoplasm</keyword>
<dbReference type="InterPro" id="IPR014756">
    <property type="entry name" value="Ig_E-set"/>
</dbReference>
<dbReference type="PANTHER" id="PTHR43651">
    <property type="entry name" value="1,4-ALPHA-GLUCAN-BRANCHING ENZYME"/>
    <property type="match status" value="1"/>
</dbReference>
<evidence type="ECO:0000256" key="14">
    <source>
        <dbReference type="PIRNR" id="PIRNR006337"/>
    </source>
</evidence>
<evidence type="ECO:0000256" key="10">
    <source>
        <dbReference type="ARBA" id="ARBA00032057"/>
    </source>
</evidence>
<dbReference type="OrthoDB" id="9800174at2"/>